<gene>
    <name evidence="2" type="ORF">SAMN04515674_101522</name>
</gene>
<dbReference type="AlphaFoldDB" id="A0A1I5N0J0"/>
<evidence type="ECO:0000313" key="2">
    <source>
        <dbReference type="EMBL" id="SFP14856.1"/>
    </source>
</evidence>
<proteinExistence type="predicted"/>
<dbReference type="EMBL" id="FOXH01000001">
    <property type="protein sequence ID" value="SFP14856.1"/>
    <property type="molecule type" value="Genomic_DNA"/>
</dbReference>
<feature type="transmembrane region" description="Helical" evidence="1">
    <location>
        <begin position="6"/>
        <end position="28"/>
    </location>
</feature>
<dbReference type="Proteomes" id="UP000199306">
    <property type="component" value="Unassembled WGS sequence"/>
</dbReference>
<organism evidence="2 3">
    <name type="scientific">Pseudarcicella hirudinis</name>
    <dbReference type="NCBI Taxonomy" id="1079859"/>
    <lineage>
        <taxon>Bacteria</taxon>
        <taxon>Pseudomonadati</taxon>
        <taxon>Bacteroidota</taxon>
        <taxon>Cytophagia</taxon>
        <taxon>Cytophagales</taxon>
        <taxon>Flectobacillaceae</taxon>
        <taxon>Pseudarcicella</taxon>
    </lineage>
</organism>
<evidence type="ECO:0000256" key="1">
    <source>
        <dbReference type="SAM" id="Phobius"/>
    </source>
</evidence>
<reference evidence="2 3" key="1">
    <citation type="submission" date="2016-10" db="EMBL/GenBank/DDBJ databases">
        <authorList>
            <person name="de Groot N.N."/>
        </authorList>
    </citation>
    <scope>NUCLEOTIDE SEQUENCE [LARGE SCALE GENOMIC DNA]</scope>
    <source>
        <strain evidence="3">E92,LMG 26720,CCM 7988</strain>
    </source>
</reference>
<dbReference type="STRING" id="1079859.SAMN04515674_101522"/>
<protein>
    <submittedName>
        <fullName evidence="2">Uncharacterized protein</fullName>
    </submittedName>
</protein>
<evidence type="ECO:0000313" key="3">
    <source>
        <dbReference type="Proteomes" id="UP000199306"/>
    </source>
</evidence>
<keyword evidence="1" id="KW-0472">Membrane</keyword>
<accession>A0A1I5N0J0</accession>
<sequence length="46" mass="5432">MKKWFFIIGIGVNLLIVIGLVLQFFVNINTLKEQRMRKQLENVPTK</sequence>
<keyword evidence="3" id="KW-1185">Reference proteome</keyword>
<keyword evidence="1" id="KW-1133">Transmembrane helix</keyword>
<keyword evidence="1" id="KW-0812">Transmembrane</keyword>
<name>A0A1I5N0J0_9BACT</name>
<dbReference type="RefSeq" id="WP_177219285.1">
    <property type="nucleotide sequence ID" value="NZ_FOXH01000001.1"/>
</dbReference>